<evidence type="ECO:0000313" key="4">
    <source>
        <dbReference type="Proteomes" id="UP001497623"/>
    </source>
</evidence>
<evidence type="ECO:0000313" key="3">
    <source>
        <dbReference type="EMBL" id="CAL4080505.1"/>
    </source>
</evidence>
<keyword evidence="1" id="KW-0472">Membrane</keyword>
<feature type="signal peptide" evidence="2">
    <location>
        <begin position="1"/>
        <end position="24"/>
    </location>
</feature>
<accession>A0AAV2QCI1</accession>
<comment type="caution">
    <text evidence="3">The sequence shown here is derived from an EMBL/GenBank/DDBJ whole genome shotgun (WGS) entry which is preliminary data.</text>
</comment>
<keyword evidence="2" id="KW-0732">Signal</keyword>
<reference evidence="3 4" key="1">
    <citation type="submission" date="2024-05" db="EMBL/GenBank/DDBJ databases">
        <authorList>
            <person name="Wallberg A."/>
        </authorList>
    </citation>
    <scope>NUCLEOTIDE SEQUENCE [LARGE SCALE GENOMIC DNA]</scope>
</reference>
<feature type="transmembrane region" description="Helical" evidence="1">
    <location>
        <begin position="256"/>
        <end position="277"/>
    </location>
</feature>
<dbReference type="Proteomes" id="UP001497623">
    <property type="component" value="Unassembled WGS sequence"/>
</dbReference>
<evidence type="ECO:0000256" key="2">
    <source>
        <dbReference type="SAM" id="SignalP"/>
    </source>
</evidence>
<dbReference type="EMBL" id="CAXKWB010005913">
    <property type="protein sequence ID" value="CAL4080505.1"/>
    <property type="molecule type" value="Genomic_DNA"/>
</dbReference>
<dbReference type="AlphaFoldDB" id="A0AAV2QCI1"/>
<keyword evidence="1" id="KW-1133">Transmembrane helix</keyword>
<gene>
    <name evidence="3" type="ORF">MNOR_LOCUS11300</name>
</gene>
<keyword evidence="1" id="KW-0812">Transmembrane</keyword>
<proteinExistence type="predicted"/>
<feature type="chain" id="PRO_5043606944" evidence="2">
    <location>
        <begin position="25"/>
        <end position="304"/>
    </location>
</feature>
<organism evidence="3 4">
    <name type="scientific">Meganyctiphanes norvegica</name>
    <name type="common">Northern krill</name>
    <name type="synonym">Thysanopoda norvegica</name>
    <dbReference type="NCBI Taxonomy" id="48144"/>
    <lineage>
        <taxon>Eukaryota</taxon>
        <taxon>Metazoa</taxon>
        <taxon>Ecdysozoa</taxon>
        <taxon>Arthropoda</taxon>
        <taxon>Crustacea</taxon>
        <taxon>Multicrustacea</taxon>
        <taxon>Malacostraca</taxon>
        <taxon>Eumalacostraca</taxon>
        <taxon>Eucarida</taxon>
        <taxon>Euphausiacea</taxon>
        <taxon>Euphausiidae</taxon>
        <taxon>Meganyctiphanes</taxon>
    </lineage>
</organism>
<keyword evidence="4" id="KW-1185">Reference proteome</keyword>
<protein>
    <submittedName>
        <fullName evidence="3">Uncharacterized protein</fullName>
    </submittedName>
</protein>
<evidence type="ECO:0000256" key="1">
    <source>
        <dbReference type="SAM" id="Phobius"/>
    </source>
</evidence>
<name>A0AAV2QCI1_MEGNR</name>
<sequence>MICQKALVVCLSVLLTSPYQPASSQTQDEICRNCPLICRNCPLIRNIYQCDFKDLEPRTEINIECLKDNDVYIDNANDIRISGRICSNVRFMHSRVELRGSSSLNCPIKLEFMQDTKLDSLPDGAQNITISYSRIDDLTSKTLIDADISGATIQVVNIRSSTLKSLIVRDSTISKLNHIDLTPGCNVNVYSSNMYTTENNPISYNGGRLMLEDSHIISKVTTVTLKPDEKPVVSGSQVNPSEPLRVSSEPSRGLEVAVGILSVAVAVLILVQFATFLRSYRKKNFQRVCLHSENCDCFANASRG</sequence>